<dbReference type="RefSeq" id="XP_040790878.1">
    <property type="nucleotide sequence ID" value="XM_040936648.1"/>
</dbReference>
<keyword evidence="2" id="KW-0732">Signal</keyword>
<feature type="region of interest" description="Disordered" evidence="1">
    <location>
        <begin position="24"/>
        <end position="45"/>
    </location>
</feature>
<keyword evidence="4" id="KW-1185">Reference proteome</keyword>
<evidence type="ECO:0000256" key="1">
    <source>
        <dbReference type="SAM" id="MobiDB-lite"/>
    </source>
</evidence>
<feature type="signal peptide" evidence="2">
    <location>
        <begin position="1"/>
        <end position="16"/>
    </location>
</feature>
<dbReference type="EMBL" id="ML976615">
    <property type="protein sequence ID" value="KAF1848315.1"/>
    <property type="molecule type" value="Genomic_DNA"/>
</dbReference>
<evidence type="ECO:0000313" key="3">
    <source>
        <dbReference type="EMBL" id="KAF1848315.1"/>
    </source>
</evidence>
<evidence type="ECO:0000313" key="4">
    <source>
        <dbReference type="Proteomes" id="UP000800039"/>
    </source>
</evidence>
<comment type="caution">
    <text evidence="3">The sequence shown here is derived from an EMBL/GenBank/DDBJ whole genome shotgun (WGS) entry which is preliminary data.</text>
</comment>
<dbReference type="GeneID" id="63853898"/>
<gene>
    <name evidence="3" type="ORF">K460DRAFT_403606</name>
</gene>
<dbReference type="AlphaFoldDB" id="A0A9P4LAR9"/>
<organism evidence="3 4">
    <name type="scientific">Cucurbitaria berberidis CBS 394.84</name>
    <dbReference type="NCBI Taxonomy" id="1168544"/>
    <lineage>
        <taxon>Eukaryota</taxon>
        <taxon>Fungi</taxon>
        <taxon>Dikarya</taxon>
        <taxon>Ascomycota</taxon>
        <taxon>Pezizomycotina</taxon>
        <taxon>Dothideomycetes</taxon>
        <taxon>Pleosporomycetidae</taxon>
        <taxon>Pleosporales</taxon>
        <taxon>Pleosporineae</taxon>
        <taxon>Cucurbitariaceae</taxon>
        <taxon>Cucurbitaria</taxon>
    </lineage>
</organism>
<reference evidence="3" key="1">
    <citation type="submission" date="2020-01" db="EMBL/GenBank/DDBJ databases">
        <authorList>
            <consortium name="DOE Joint Genome Institute"/>
            <person name="Haridas S."/>
            <person name="Albert R."/>
            <person name="Binder M."/>
            <person name="Bloem J."/>
            <person name="Labutti K."/>
            <person name="Salamov A."/>
            <person name="Andreopoulos B."/>
            <person name="Baker S.E."/>
            <person name="Barry K."/>
            <person name="Bills G."/>
            <person name="Bluhm B.H."/>
            <person name="Cannon C."/>
            <person name="Castanera R."/>
            <person name="Culley D.E."/>
            <person name="Daum C."/>
            <person name="Ezra D."/>
            <person name="Gonzalez J.B."/>
            <person name="Henrissat B."/>
            <person name="Kuo A."/>
            <person name="Liang C."/>
            <person name="Lipzen A."/>
            <person name="Lutzoni F."/>
            <person name="Magnuson J."/>
            <person name="Mondo S."/>
            <person name="Nolan M."/>
            <person name="Ohm R."/>
            <person name="Pangilinan J."/>
            <person name="Park H.-J."/>
            <person name="Ramirez L."/>
            <person name="Alfaro M."/>
            <person name="Sun H."/>
            <person name="Tritt A."/>
            <person name="Yoshinaga Y."/>
            <person name="Zwiers L.-H."/>
            <person name="Turgeon B.G."/>
            <person name="Goodwin S.B."/>
            <person name="Spatafora J.W."/>
            <person name="Crous P.W."/>
            <person name="Grigoriev I.V."/>
        </authorList>
    </citation>
    <scope>NUCLEOTIDE SEQUENCE</scope>
    <source>
        <strain evidence="3">CBS 394.84</strain>
    </source>
</reference>
<evidence type="ECO:0000256" key="2">
    <source>
        <dbReference type="SAM" id="SignalP"/>
    </source>
</evidence>
<accession>A0A9P4LAR9</accession>
<dbReference type="OrthoDB" id="3438781at2759"/>
<protein>
    <submittedName>
        <fullName evidence="3">Uncharacterized protein</fullName>
    </submittedName>
</protein>
<name>A0A9P4LAR9_9PLEO</name>
<proteinExistence type="predicted"/>
<dbReference type="Proteomes" id="UP000800039">
    <property type="component" value="Unassembled WGS sequence"/>
</dbReference>
<sequence length="276" mass="28293">MSLKFLFLALNAIAYASPFESPSKASSDDPCEPCQPQGATSTTPPAVGADLSKLYTDILASVKGISFQKRAFGPRANGFCCRKSLDCVNVERLNIPMCYDKFTTNFAFADGSYGSLATGEYSSGPASANLLNGDYTNGDQKGNMYASDLQAKPNTATLSVPPQFTGSGVGGPIPASELGSNIVFTTTIPGTVFTAATTLAQTVKVATVSGQAVSTTVPATTVTAAISIAPQTNIMTKSQDAAVTSSTGAAGQVAVDTTQSIGMSILGALVYAIYLL</sequence>
<feature type="chain" id="PRO_5040243135" evidence="2">
    <location>
        <begin position="17"/>
        <end position="276"/>
    </location>
</feature>